<dbReference type="EMBL" id="CP017101">
    <property type="protein sequence ID" value="APO67571.1"/>
    <property type="molecule type" value="Genomic_DNA"/>
</dbReference>
<name>A0A1L5NI72_9HYPH</name>
<reference evidence="1 2" key="1">
    <citation type="submission" date="2016-09" db="EMBL/GenBank/DDBJ databases">
        <title>The complete genome sequences of Rhizobium gallicum, symbiovars gallicum and phaseoli, symbionts associated to common bean (Phaseolus vulgaris).</title>
        <authorList>
            <person name="Bustos P."/>
            <person name="Santamaria R.I."/>
            <person name="Perez-Carrascal O.M."/>
            <person name="Juarez S."/>
            <person name="Lozano L."/>
            <person name="Martinez-Flores I."/>
            <person name="Martinez-Romero E."/>
            <person name="Cevallos M."/>
            <person name="Romero D."/>
            <person name="Davila G."/>
            <person name="Gonzalez V."/>
        </authorList>
    </citation>
    <scope>NUCLEOTIDE SEQUENCE [LARGE SCALE GENOMIC DNA]</scope>
    <source>
        <strain evidence="1 2">IE4872</strain>
    </source>
</reference>
<proteinExistence type="predicted"/>
<evidence type="ECO:0008006" key="3">
    <source>
        <dbReference type="Google" id="ProtNLM"/>
    </source>
</evidence>
<dbReference type="PROSITE" id="PS51257">
    <property type="entry name" value="PROKAR_LIPOPROTEIN"/>
    <property type="match status" value="1"/>
</dbReference>
<organism evidence="1 2">
    <name type="scientific">Rhizobium gallicum</name>
    <dbReference type="NCBI Taxonomy" id="56730"/>
    <lineage>
        <taxon>Bacteria</taxon>
        <taxon>Pseudomonadati</taxon>
        <taxon>Pseudomonadota</taxon>
        <taxon>Alphaproteobacteria</taxon>
        <taxon>Hyphomicrobiales</taxon>
        <taxon>Rhizobiaceae</taxon>
        <taxon>Rhizobium/Agrobacterium group</taxon>
        <taxon>Rhizobium</taxon>
    </lineage>
</organism>
<sequence length="74" mass="8081">MLLKRPQGCILVVFIGCQRAGCPPELKTAELRIPLQQMSRTSSVRASRLALLECGKKPLAKAELSPVNSHRSVP</sequence>
<dbReference type="AlphaFoldDB" id="A0A1L5NI72"/>
<evidence type="ECO:0000313" key="2">
    <source>
        <dbReference type="Proteomes" id="UP000184749"/>
    </source>
</evidence>
<accession>A0A1L5NI72</accession>
<evidence type="ECO:0000313" key="1">
    <source>
        <dbReference type="EMBL" id="APO67571.1"/>
    </source>
</evidence>
<dbReference type="Proteomes" id="UP000184749">
    <property type="component" value="Chromosome"/>
</dbReference>
<protein>
    <recommendedName>
        <fullName evidence="3">Lipoprotein</fullName>
    </recommendedName>
</protein>
<gene>
    <name evidence="1" type="ORF">IE4872_CH01953</name>
</gene>